<dbReference type="InterPro" id="IPR013078">
    <property type="entry name" value="His_Pase_superF_clade-1"/>
</dbReference>
<dbReference type="KEGG" id="ebm:SG0102_10800"/>
<dbReference type="RefSeq" id="WP_125119049.1">
    <property type="nucleotide sequence ID" value="NZ_AP019309.1"/>
</dbReference>
<evidence type="ECO:0000256" key="1">
    <source>
        <dbReference type="PIRSR" id="PIRSR613078-1"/>
    </source>
</evidence>
<sequence length="190" mass="21676">MKHLYLMRHGETLFNVRHKIQGWCDSPLTENGIEQAKKAGALLQGIPFDHYYSSTAERCCDTLEIVAGDVPYQRLKALKERNFGLFEGESEDLNPSWHDPSFTYDDLFPHYGGEYLHDVSKRMVEALTEIMEKPDHQYVLAVSHAGACYGFCEGLSAPIDLTLNGGFKNCNILHFTYDQHTFSFVEILHI</sequence>
<dbReference type="Gene3D" id="3.40.50.1240">
    <property type="entry name" value="Phosphoglycerate mutase-like"/>
    <property type="match status" value="1"/>
</dbReference>
<evidence type="ECO:0000256" key="2">
    <source>
        <dbReference type="PIRSR" id="PIRSR613078-2"/>
    </source>
</evidence>
<dbReference type="InParanoid" id="A0A3G9J5R7"/>
<dbReference type="Proteomes" id="UP000268059">
    <property type="component" value="Chromosome"/>
</dbReference>
<proteinExistence type="predicted"/>
<protein>
    <submittedName>
        <fullName evidence="3">Phosphoglycerate mutase</fullName>
    </submittedName>
</protein>
<dbReference type="PROSITE" id="PS00175">
    <property type="entry name" value="PG_MUTASE"/>
    <property type="match status" value="1"/>
</dbReference>
<feature type="active site" description="Proton donor/acceptor" evidence="1">
    <location>
        <position position="80"/>
    </location>
</feature>
<dbReference type="SUPFAM" id="SSF53254">
    <property type="entry name" value="Phosphoglycerate mutase-like"/>
    <property type="match status" value="1"/>
</dbReference>
<dbReference type="PANTHER" id="PTHR48100">
    <property type="entry name" value="BROAD-SPECIFICITY PHOSPHATASE YOR283W-RELATED"/>
    <property type="match status" value="1"/>
</dbReference>
<dbReference type="GO" id="GO:0016791">
    <property type="term" value="F:phosphatase activity"/>
    <property type="evidence" value="ECO:0007669"/>
    <property type="project" value="TreeGrafter"/>
</dbReference>
<gene>
    <name evidence="3" type="ORF">SG0102_10800</name>
</gene>
<keyword evidence="4" id="KW-1185">Reference proteome</keyword>
<dbReference type="GO" id="GO:0005737">
    <property type="term" value="C:cytoplasm"/>
    <property type="evidence" value="ECO:0007669"/>
    <property type="project" value="TreeGrafter"/>
</dbReference>
<evidence type="ECO:0000313" key="4">
    <source>
        <dbReference type="Proteomes" id="UP000268059"/>
    </source>
</evidence>
<dbReference type="InterPro" id="IPR001345">
    <property type="entry name" value="PG/BPGM_mutase_AS"/>
</dbReference>
<dbReference type="EMBL" id="AP019309">
    <property type="protein sequence ID" value="BBH26146.1"/>
    <property type="molecule type" value="Genomic_DNA"/>
</dbReference>
<organism evidence="3 4">
    <name type="scientific">Intestinibaculum porci</name>
    <dbReference type="NCBI Taxonomy" id="2487118"/>
    <lineage>
        <taxon>Bacteria</taxon>
        <taxon>Bacillati</taxon>
        <taxon>Bacillota</taxon>
        <taxon>Erysipelotrichia</taxon>
        <taxon>Erysipelotrichales</taxon>
        <taxon>Erysipelotrichaceae</taxon>
        <taxon>Intestinibaculum</taxon>
    </lineage>
</organism>
<dbReference type="OrthoDB" id="9782128at2"/>
<evidence type="ECO:0000313" key="3">
    <source>
        <dbReference type="EMBL" id="BBH26146.1"/>
    </source>
</evidence>
<name>A0A3G9J5R7_9FIRM</name>
<dbReference type="SMART" id="SM00855">
    <property type="entry name" value="PGAM"/>
    <property type="match status" value="1"/>
</dbReference>
<dbReference type="InterPro" id="IPR050275">
    <property type="entry name" value="PGM_Phosphatase"/>
</dbReference>
<feature type="binding site" evidence="2">
    <location>
        <position position="58"/>
    </location>
    <ligand>
        <name>substrate</name>
    </ligand>
</feature>
<dbReference type="AlphaFoldDB" id="A0A3G9J5R7"/>
<feature type="binding site" evidence="2">
    <location>
        <begin position="8"/>
        <end position="15"/>
    </location>
    <ligand>
        <name>substrate</name>
    </ligand>
</feature>
<dbReference type="PANTHER" id="PTHR48100:SF5">
    <property type="entry name" value="HISTIDINE PHOSPHATASE FAMILY PROTEIN"/>
    <property type="match status" value="1"/>
</dbReference>
<feature type="active site" description="Tele-phosphohistidine intermediate" evidence="1">
    <location>
        <position position="9"/>
    </location>
</feature>
<reference evidence="3 4" key="1">
    <citation type="submission" date="2018-11" db="EMBL/GenBank/DDBJ databases">
        <title>Novel Erysipelotrichaceae bacterium isolated from small intestine of a swine.</title>
        <authorList>
            <person name="Kim J.S."/>
            <person name="Choe H."/>
            <person name="Lee Y.R."/>
            <person name="Kim K.M."/>
            <person name="Park D.S."/>
        </authorList>
    </citation>
    <scope>NUCLEOTIDE SEQUENCE [LARGE SCALE GENOMIC DNA]</scope>
    <source>
        <strain evidence="3 4">SG0102</strain>
    </source>
</reference>
<dbReference type="CDD" id="cd07067">
    <property type="entry name" value="HP_PGM_like"/>
    <property type="match status" value="1"/>
</dbReference>
<accession>A0A3G9J5R7</accession>
<dbReference type="InterPro" id="IPR029033">
    <property type="entry name" value="His_PPase_superfam"/>
</dbReference>
<dbReference type="Pfam" id="PF00300">
    <property type="entry name" value="His_Phos_1"/>
    <property type="match status" value="1"/>
</dbReference>